<keyword evidence="4" id="KW-0456">Lyase</keyword>
<gene>
    <name evidence="4" type="ORF">FHU29_003549</name>
</gene>
<evidence type="ECO:0000256" key="1">
    <source>
        <dbReference type="ARBA" id="ARBA00001933"/>
    </source>
</evidence>
<feature type="domain" description="Aminotransferase class V" evidence="3">
    <location>
        <begin position="36"/>
        <end position="394"/>
    </location>
</feature>
<dbReference type="Gene3D" id="3.40.640.10">
    <property type="entry name" value="Type I PLP-dependent aspartate aminotransferase-like (Major domain)"/>
    <property type="match status" value="1"/>
</dbReference>
<keyword evidence="4" id="KW-0808">Transferase</keyword>
<dbReference type="EMBL" id="JACHWS010000003">
    <property type="protein sequence ID" value="MBB3039080.1"/>
    <property type="molecule type" value="Genomic_DNA"/>
</dbReference>
<dbReference type="InterPro" id="IPR015422">
    <property type="entry name" value="PyrdxlP-dep_Trfase_small"/>
</dbReference>
<dbReference type="AlphaFoldDB" id="A0A839RRD1"/>
<dbReference type="PANTHER" id="PTHR43586:SF8">
    <property type="entry name" value="CYSTEINE DESULFURASE 1, CHLOROPLASTIC"/>
    <property type="match status" value="1"/>
</dbReference>
<keyword evidence="2" id="KW-0663">Pyridoxal phosphate</keyword>
<dbReference type="InterPro" id="IPR015421">
    <property type="entry name" value="PyrdxlP-dep_Trfase_major"/>
</dbReference>
<name>A0A839RRD1_9ACTN</name>
<protein>
    <submittedName>
        <fullName evidence="4">Cysteine desulfurase/selenocysteine lyase</fullName>
        <ecNumber evidence="4">2.8.1.7</ecNumber>
        <ecNumber evidence="4">4.4.1.16</ecNumber>
    </submittedName>
</protein>
<organism evidence="4 5">
    <name type="scientific">Hoyosella altamirensis</name>
    <dbReference type="NCBI Taxonomy" id="616997"/>
    <lineage>
        <taxon>Bacteria</taxon>
        <taxon>Bacillati</taxon>
        <taxon>Actinomycetota</taxon>
        <taxon>Actinomycetes</taxon>
        <taxon>Mycobacteriales</taxon>
        <taxon>Hoyosellaceae</taxon>
        <taxon>Hoyosella</taxon>
    </lineage>
</organism>
<proteinExistence type="predicted"/>
<sequence>MMHAAVLPAGLAELADWHDELRAQFPQITADPGLAFLDSSATAQKPYAVLESVQDYLRTRNANAGRGSYPWANQTTTMIDSTREQVKQFLHDCAPATSGVHFVSGATEGLRRVALDWLVHELRDGDEIIVPFADHQANALCWLEARDQLAAQGIQIDVHPMPYEPESGDYCQESLAALINSRTRFIAATHVHHVYGVDMNVHRIRETAGPDVVICLDAAQSAGHLNLDVSALGADFVVFSGHKAMAMPGIGVVWSRNQRGAAFALKGWSGSPHTVGILSLSAALDWLQSAGLHDIDTWTTGLGAILTDALNRLGSYEVLGCQASLSLDSPVQRRQGIVSFRHRSIDAHDLGFVLESHGFLVRADSHCQARDGETAPSVRVSTHVYNTVEEIVRLVDFLTELNEEPS</sequence>
<dbReference type="Proteomes" id="UP000567922">
    <property type="component" value="Unassembled WGS sequence"/>
</dbReference>
<dbReference type="OrthoDB" id="7592443at2"/>
<dbReference type="InterPro" id="IPR000192">
    <property type="entry name" value="Aminotrans_V_dom"/>
</dbReference>
<dbReference type="EC" id="2.8.1.7" evidence="4"/>
<evidence type="ECO:0000256" key="2">
    <source>
        <dbReference type="ARBA" id="ARBA00022898"/>
    </source>
</evidence>
<comment type="caution">
    <text evidence="4">The sequence shown here is derived from an EMBL/GenBank/DDBJ whole genome shotgun (WGS) entry which is preliminary data.</text>
</comment>
<comment type="cofactor">
    <cofactor evidence="1">
        <name>pyridoxal 5'-phosphate</name>
        <dbReference type="ChEBI" id="CHEBI:597326"/>
    </cofactor>
</comment>
<evidence type="ECO:0000313" key="5">
    <source>
        <dbReference type="Proteomes" id="UP000567922"/>
    </source>
</evidence>
<accession>A0A839RRD1</accession>
<dbReference type="InterPro" id="IPR015424">
    <property type="entry name" value="PyrdxlP-dep_Trfase"/>
</dbReference>
<keyword evidence="5" id="KW-1185">Reference proteome</keyword>
<dbReference type="EC" id="4.4.1.16" evidence="4"/>
<dbReference type="GO" id="GO:0009000">
    <property type="term" value="F:selenocysteine lyase activity"/>
    <property type="evidence" value="ECO:0007669"/>
    <property type="project" value="UniProtKB-EC"/>
</dbReference>
<dbReference type="RefSeq" id="WP_064439334.1">
    <property type="nucleotide sequence ID" value="NZ_BDDI01000004.1"/>
</dbReference>
<evidence type="ECO:0000259" key="3">
    <source>
        <dbReference type="Pfam" id="PF00266"/>
    </source>
</evidence>
<dbReference type="SUPFAM" id="SSF53383">
    <property type="entry name" value="PLP-dependent transferases"/>
    <property type="match status" value="1"/>
</dbReference>
<evidence type="ECO:0000313" key="4">
    <source>
        <dbReference type="EMBL" id="MBB3039080.1"/>
    </source>
</evidence>
<reference evidence="4 5" key="1">
    <citation type="submission" date="2020-08" db="EMBL/GenBank/DDBJ databases">
        <title>Sequencing the genomes of 1000 actinobacteria strains.</title>
        <authorList>
            <person name="Klenk H.-P."/>
        </authorList>
    </citation>
    <scope>NUCLEOTIDE SEQUENCE [LARGE SCALE GENOMIC DNA]</scope>
    <source>
        <strain evidence="4 5">DSM 45258</strain>
    </source>
</reference>
<dbReference type="GO" id="GO:0031071">
    <property type="term" value="F:cysteine desulfurase activity"/>
    <property type="evidence" value="ECO:0007669"/>
    <property type="project" value="UniProtKB-EC"/>
</dbReference>
<dbReference type="PANTHER" id="PTHR43586">
    <property type="entry name" value="CYSTEINE DESULFURASE"/>
    <property type="match status" value="1"/>
</dbReference>
<dbReference type="Pfam" id="PF00266">
    <property type="entry name" value="Aminotran_5"/>
    <property type="match status" value="1"/>
</dbReference>
<dbReference type="Gene3D" id="3.90.1150.10">
    <property type="entry name" value="Aspartate Aminotransferase, domain 1"/>
    <property type="match status" value="1"/>
</dbReference>